<evidence type="ECO:0000256" key="5">
    <source>
        <dbReference type="ARBA" id="ARBA00022835"/>
    </source>
</evidence>
<dbReference type="SUPFAM" id="SSF54211">
    <property type="entry name" value="Ribosomal protein S5 domain 2-like"/>
    <property type="match status" value="1"/>
</dbReference>
<dbReference type="GO" id="GO:0034473">
    <property type="term" value="P:U1 snRNA 3'-end processing"/>
    <property type="evidence" value="ECO:0007669"/>
    <property type="project" value="TreeGrafter"/>
</dbReference>
<dbReference type="InterPro" id="IPR050590">
    <property type="entry name" value="Exosome_comp_Rrp42_subfam"/>
</dbReference>
<evidence type="ECO:0000256" key="1">
    <source>
        <dbReference type="ARBA" id="ARBA00004496"/>
    </source>
</evidence>
<dbReference type="Gene3D" id="3.30.230.70">
    <property type="entry name" value="GHMP Kinase, N-terminal domain"/>
    <property type="match status" value="1"/>
</dbReference>
<sequence>MAPPPTLLSPSELSYLHTSLSLHPPIRPDARSPTSFRPLVAETDLLPAANGSARLCFADGTEAIAGVKAEVEKVQGLGNERWYDNMDAEMGGIEESERDGEREGERGKGVGEDKWIEVTVDMPGQRDDDAMVVFLAQMIHEGLVADGGLRNRLVINARWHWRLYIDILLLSPPHTYPLPLLSLTTHLALLSTRLPAPISNHDEDPLFNDDWDASSPLYPSSDTYPDAKTPPQSSPARPPITLLVISVGDNVFFDASREELAVADAVLAVTVGAPSSLSTGLNLLAVRTIDPPSRLCASAAEVGQAGAGIDAEGGKEGVWKASKGGMKRSVLARMVQMCVEGGGVGEEVLGGLGEFSWKG</sequence>
<dbReference type="GO" id="GO:0071038">
    <property type="term" value="P:TRAMP-dependent tRNA surveillance pathway"/>
    <property type="evidence" value="ECO:0007669"/>
    <property type="project" value="TreeGrafter"/>
</dbReference>
<dbReference type="GO" id="GO:0034476">
    <property type="term" value="P:U5 snRNA 3'-end processing"/>
    <property type="evidence" value="ECO:0007669"/>
    <property type="project" value="TreeGrafter"/>
</dbReference>
<dbReference type="RefSeq" id="XP_037169900.1">
    <property type="nucleotide sequence ID" value="XM_037303253.1"/>
</dbReference>
<dbReference type="GO" id="GO:0071028">
    <property type="term" value="P:nuclear mRNA surveillance"/>
    <property type="evidence" value="ECO:0007669"/>
    <property type="project" value="TreeGrafter"/>
</dbReference>
<accession>A0A8H6G5A7</accession>
<dbReference type="AlphaFoldDB" id="A0A8H6G5A7"/>
<protein>
    <recommendedName>
        <fullName evidence="6">Ribosomal RNA-processing protein 42</fullName>
    </recommendedName>
</protein>
<keyword evidence="5" id="KW-0271">Exosome</keyword>
<evidence type="ECO:0000256" key="6">
    <source>
        <dbReference type="ARBA" id="ARBA00042523"/>
    </source>
</evidence>
<keyword evidence="4" id="KW-0963">Cytoplasm</keyword>
<dbReference type="GO" id="GO:0034475">
    <property type="term" value="P:U4 snRNA 3'-end processing"/>
    <property type="evidence" value="ECO:0007669"/>
    <property type="project" value="TreeGrafter"/>
</dbReference>
<name>A0A8H6G5A7_9LECA</name>
<dbReference type="GO" id="GO:0016075">
    <property type="term" value="P:rRNA catabolic process"/>
    <property type="evidence" value="ECO:0007669"/>
    <property type="project" value="TreeGrafter"/>
</dbReference>
<evidence type="ECO:0000313" key="8">
    <source>
        <dbReference type="Proteomes" id="UP000578531"/>
    </source>
</evidence>
<evidence type="ECO:0000256" key="4">
    <source>
        <dbReference type="ARBA" id="ARBA00022490"/>
    </source>
</evidence>
<evidence type="ECO:0000313" key="7">
    <source>
        <dbReference type="EMBL" id="KAF6240641.1"/>
    </source>
</evidence>
<keyword evidence="8" id="KW-1185">Reference proteome</keyword>
<dbReference type="Proteomes" id="UP000578531">
    <property type="component" value="Unassembled WGS sequence"/>
</dbReference>
<comment type="caution">
    <text evidence="7">The sequence shown here is derived from an EMBL/GenBank/DDBJ whole genome shotgun (WGS) entry which is preliminary data.</text>
</comment>
<dbReference type="GO" id="GO:0000467">
    <property type="term" value="P:exonucleolytic trimming to generate mature 3'-end of 5.8S rRNA from tricistronic rRNA transcript (SSU-rRNA, 5.8S rRNA, LSU-rRNA)"/>
    <property type="evidence" value="ECO:0007669"/>
    <property type="project" value="TreeGrafter"/>
</dbReference>
<dbReference type="GO" id="GO:0000177">
    <property type="term" value="C:cytoplasmic exosome (RNase complex)"/>
    <property type="evidence" value="ECO:0007669"/>
    <property type="project" value="TreeGrafter"/>
</dbReference>
<dbReference type="EMBL" id="JACCJC010000003">
    <property type="protein sequence ID" value="KAF6240641.1"/>
    <property type="molecule type" value="Genomic_DNA"/>
</dbReference>
<organism evidence="7 8">
    <name type="scientific">Letharia columbiana</name>
    <dbReference type="NCBI Taxonomy" id="112416"/>
    <lineage>
        <taxon>Eukaryota</taxon>
        <taxon>Fungi</taxon>
        <taxon>Dikarya</taxon>
        <taxon>Ascomycota</taxon>
        <taxon>Pezizomycotina</taxon>
        <taxon>Lecanoromycetes</taxon>
        <taxon>OSLEUM clade</taxon>
        <taxon>Lecanoromycetidae</taxon>
        <taxon>Lecanorales</taxon>
        <taxon>Lecanorineae</taxon>
        <taxon>Parmeliaceae</taxon>
        <taxon>Letharia</taxon>
    </lineage>
</organism>
<dbReference type="PANTHER" id="PTHR11097:SF8">
    <property type="entry name" value="EXOSOME COMPLEX COMPONENT RRP42"/>
    <property type="match status" value="1"/>
</dbReference>
<reference evidence="7 8" key="1">
    <citation type="journal article" date="2020" name="Genomics">
        <title>Complete, high-quality genomes from long-read metagenomic sequencing of two wolf lichen thalli reveals enigmatic genome architecture.</title>
        <authorList>
            <person name="McKenzie S.K."/>
            <person name="Walston R.F."/>
            <person name="Allen J.L."/>
        </authorList>
    </citation>
    <scope>NUCLEOTIDE SEQUENCE [LARGE SCALE GENOMIC DNA]</scope>
    <source>
        <strain evidence="7">WasteWater2</strain>
    </source>
</reference>
<dbReference type="PANTHER" id="PTHR11097">
    <property type="entry name" value="EXOSOME COMPLEX EXONUCLEASE RIBOSOMAL RNA PROCESSING PROTEIN"/>
    <property type="match status" value="1"/>
</dbReference>
<dbReference type="GO" id="GO:0005730">
    <property type="term" value="C:nucleolus"/>
    <property type="evidence" value="ECO:0007669"/>
    <property type="project" value="UniProtKB-SubCell"/>
</dbReference>
<comment type="similarity">
    <text evidence="3">Belongs to the RNase PH family.</text>
</comment>
<gene>
    <name evidence="7" type="ORF">HO173_001313</name>
</gene>
<evidence type="ECO:0000256" key="2">
    <source>
        <dbReference type="ARBA" id="ARBA00004604"/>
    </source>
</evidence>
<dbReference type="InterPro" id="IPR027408">
    <property type="entry name" value="PNPase/RNase_PH_dom_sf"/>
</dbReference>
<proteinExistence type="inferred from homology"/>
<dbReference type="InterPro" id="IPR020568">
    <property type="entry name" value="Ribosomal_Su5_D2-typ_SF"/>
</dbReference>
<dbReference type="GeneID" id="59282987"/>
<comment type="subcellular location">
    <subcellularLocation>
        <location evidence="1">Cytoplasm</location>
    </subcellularLocation>
    <subcellularLocation>
        <location evidence="2">Nucleus</location>
        <location evidence="2">Nucleolus</location>
    </subcellularLocation>
</comment>
<dbReference type="GO" id="GO:0000176">
    <property type="term" value="C:nuclear exosome (RNase complex)"/>
    <property type="evidence" value="ECO:0007669"/>
    <property type="project" value="TreeGrafter"/>
</dbReference>
<dbReference type="OrthoDB" id="272245at2759"/>
<evidence type="ECO:0000256" key="3">
    <source>
        <dbReference type="ARBA" id="ARBA00006678"/>
    </source>
</evidence>
<dbReference type="GO" id="GO:0035925">
    <property type="term" value="F:mRNA 3'-UTR AU-rich region binding"/>
    <property type="evidence" value="ECO:0007669"/>
    <property type="project" value="TreeGrafter"/>
</dbReference>
<dbReference type="GO" id="GO:0071035">
    <property type="term" value="P:nuclear polyadenylation-dependent rRNA catabolic process"/>
    <property type="evidence" value="ECO:0007669"/>
    <property type="project" value="TreeGrafter"/>
</dbReference>